<gene>
    <name evidence="1" type="ORF">PNOK_0842300</name>
</gene>
<organism evidence="1 2">
    <name type="scientific">Pyrrhoderma noxium</name>
    <dbReference type="NCBI Taxonomy" id="2282107"/>
    <lineage>
        <taxon>Eukaryota</taxon>
        <taxon>Fungi</taxon>
        <taxon>Dikarya</taxon>
        <taxon>Basidiomycota</taxon>
        <taxon>Agaricomycotina</taxon>
        <taxon>Agaricomycetes</taxon>
        <taxon>Hymenochaetales</taxon>
        <taxon>Hymenochaetaceae</taxon>
        <taxon>Pyrrhoderma</taxon>
    </lineage>
</organism>
<sequence>MCRYIADGRSYQKCGHFVRLHVVAMLDCGSRACERSIQHPSTCKSTNCTSNLGPEIQRPVVTYDEYCWHCQSTAYPFLERSQRFSFSNILFLIASFG</sequence>
<evidence type="ECO:0000313" key="1">
    <source>
        <dbReference type="EMBL" id="PAV15565.1"/>
    </source>
</evidence>
<accession>A0A286U7M8</accession>
<dbReference type="Proteomes" id="UP000217199">
    <property type="component" value="Unassembled WGS sequence"/>
</dbReference>
<reference evidence="1 2" key="1">
    <citation type="journal article" date="2017" name="Mol. Ecol.">
        <title>Comparative and population genomic landscape of Phellinus noxius: A hypervariable fungus causing root rot in trees.</title>
        <authorList>
            <person name="Chung C.L."/>
            <person name="Lee T.J."/>
            <person name="Akiba M."/>
            <person name="Lee H.H."/>
            <person name="Kuo T.H."/>
            <person name="Liu D."/>
            <person name="Ke H.M."/>
            <person name="Yokoi T."/>
            <person name="Roa M.B."/>
            <person name="Lu M.J."/>
            <person name="Chang Y.Y."/>
            <person name="Ann P.J."/>
            <person name="Tsai J.N."/>
            <person name="Chen C.Y."/>
            <person name="Tzean S.S."/>
            <person name="Ota Y."/>
            <person name="Hattori T."/>
            <person name="Sahashi N."/>
            <person name="Liou R.F."/>
            <person name="Kikuchi T."/>
            <person name="Tsai I.J."/>
        </authorList>
    </citation>
    <scope>NUCLEOTIDE SEQUENCE [LARGE SCALE GENOMIC DNA]</scope>
    <source>
        <strain evidence="1 2">FFPRI411160</strain>
    </source>
</reference>
<dbReference type="EMBL" id="NBII01000009">
    <property type="protein sequence ID" value="PAV15565.1"/>
    <property type="molecule type" value="Genomic_DNA"/>
</dbReference>
<dbReference type="AlphaFoldDB" id="A0A286U7M8"/>
<comment type="caution">
    <text evidence="1">The sequence shown here is derived from an EMBL/GenBank/DDBJ whole genome shotgun (WGS) entry which is preliminary data.</text>
</comment>
<dbReference type="OrthoDB" id="3132318at2759"/>
<proteinExistence type="predicted"/>
<keyword evidence="2" id="KW-1185">Reference proteome</keyword>
<protein>
    <submittedName>
        <fullName evidence="1">Uncharacterized protein</fullName>
    </submittedName>
</protein>
<dbReference type="InParanoid" id="A0A286U7M8"/>
<evidence type="ECO:0000313" key="2">
    <source>
        <dbReference type="Proteomes" id="UP000217199"/>
    </source>
</evidence>
<name>A0A286U7M8_9AGAM</name>